<gene>
    <name evidence="1" type="ORF">KP509_09G079300</name>
</gene>
<dbReference type="AlphaFoldDB" id="A0A8T2U5R7"/>
<reference evidence="1" key="1">
    <citation type="submission" date="2021-08" db="EMBL/GenBank/DDBJ databases">
        <title>WGS assembly of Ceratopteris richardii.</title>
        <authorList>
            <person name="Marchant D.B."/>
            <person name="Chen G."/>
            <person name="Jenkins J."/>
            <person name="Shu S."/>
            <person name="Leebens-Mack J."/>
            <person name="Grimwood J."/>
            <person name="Schmutz J."/>
            <person name="Soltis P."/>
            <person name="Soltis D."/>
            <person name="Chen Z.-H."/>
        </authorList>
    </citation>
    <scope>NUCLEOTIDE SEQUENCE</scope>
    <source>
        <strain evidence="1">Whitten #5841</strain>
        <tissue evidence="1">Leaf</tissue>
    </source>
</reference>
<proteinExistence type="predicted"/>
<keyword evidence="2" id="KW-1185">Reference proteome</keyword>
<dbReference type="Proteomes" id="UP000825935">
    <property type="component" value="Chromosome 9"/>
</dbReference>
<sequence>MAVHMKHQACTWACLSWISTRICCAAFEGKRLNPEQSFKLSV</sequence>
<name>A0A8T2U5R7_CERRI</name>
<accession>A0A8T2U5R7</accession>
<comment type="caution">
    <text evidence="1">The sequence shown here is derived from an EMBL/GenBank/DDBJ whole genome shotgun (WGS) entry which is preliminary data.</text>
</comment>
<protein>
    <submittedName>
        <fullName evidence="1">Uncharacterized protein</fullName>
    </submittedName>
</protein>
<evidence type="ECO:0000313" key="1">
    <source>
        <dbReference type="EMBL" id="KAH7430028.1"/>
    </source>
</evidence>
<evidence type="ECO:0000313" key="2">
    <source>
        <dbReference type="Proteomes" id="UP000825935"/>
    </source>
</evidence>
<dbReference type="EMBL" id="CM035414">
    <property type="protein sequence ID" value="KAH7430028.1"/>
    <property type="molecule type" value="Genomic_DNA"/>
</dbReference>
<organism evidence="1 2">
    <name type="scientific">Ceratopteris richardii</name>
    <name type="common">Triangle waterfern</name>
    <dbReference type="NCBI Taxonomy" id="49495"/>
    <lineage>
        <taxon>Eukaryota</taxon>
        <taxon>Viridiplantae</taxon>
        <taxon>Streptophyta</taxon>
        <taxon>Embryophyta</taxon>
        <taxon>Tracheophyta</taxon>
        <taxon>Polypodiopsida</taxon>
        <taxon>Polypodiidae</taxon>
        <taxon>Polypodiales</taxon>
        <taxon>Pteridineae</taxon>
        <taxon>Pteridaceae</taxon>
        <taxon>Parkerioideae</taxon>
        <taxon>Ceratopteris</taxon>
    </lineage>
</organism>